<dbReference type="STRING" id="579105.SAMN04488096_106125"/>
<dbReference type="Proteomes" id="UP000184225">
    <property type="component" value="Unassembled WGS sequence"/>
</dbReference>
<dbReference type="RefSeq" id="WP_073151370.1">
    <property type="nucleotide sequence ID" value="NZ_FQYY01000006.1"/>
</dbReference>
<dbReference type="Pfam" id="PF12725">
    <property type="entry name" value="DUF3810"/>
    <property type="match status" value="1"/>
</dbReference>
<dbReference type="EMBL" id="FQYY01000006">
    <property type="protein sequence ID" value="SHI96627.1"/>
    <property type="molecule type" value="Genomic_DNA"/>
</dbReference>
<keyword evidence="1" id="KW-0812">Transmembrane</keyword>
<proteinExistence type="predicted"/>
<sequence>MKQRSHFILSLLLPLQVALVSIAARFPQFIETYYSNGIYPLISKLERYALGWLPFSFGDLFYTVLIFGLIRWIFIRIKSRYKKPKQWILEALASLSIIYFCFHAFWGLNYYRLPLHQSLEIEHEYSQEQLISFTKKLAIKANKLHSTLAKDDTLKVDFLFKNSEIRKIAIDGYKNIEDDYPELTYQAKSVKPSLFSIPLTYMGFNGYLNPFTGEAQVNNQIPKFKLPSTTSHEMGHQIGFAKENEANFMACLTTMNHPNPYFKYAGYTFALKYCLGEVYVTDPCEAENIIAMLNLGIRKNYWEVQHFWAEHENPLEPFFKIFYGSYLKVNNQPQGIKSYNYVVALLVNYFEGEHQL</sequence>
<evidence type="ECO:0000313" key="2">
    <source>
        <dbReference type="EMBL" id="SHI96627.1"/>
    </source>
</evidence>
<feature type="transmembrane region" description="Helical" evidence="1">
    <location>
        <begin position="49"/>
        <end position="75"/>
    </location>
</feature>
<keyword evidence="3" id="KW-1185">Reference proteome</keyword>
<feature type="transmembrane region" description="Helical" evidence="1">
    <location>
        <begin position="87"/>
        <end position="108"/>
    </location>
</feature>
<organism evidence="2 3">
    <name type="scientific">Mesonia phycicola</name>
    <dbReference type="NCBI Taxonomy" id="579105"/>
    <lineage>
        <taxon>Bacteria</taxon>
        <taxon>Pseudomonadati</taxon>
        <taxon>Bacteroidota</taxon>
        <taxon>Flavobacteriia</taxon>
        <taxon>Flavobacteriales</taxon>
        <taxon>Flavobacteriaceae</taxon>
        <taxon>Mesonia</taxon>
    </lineage>
</organism>
<keyword evidence="1" id="KW-1133">Transmembrane helix</keyword>
<accession>A0A1M6FG45</accession>
<evidence type="ECO:0008006" key="4">
    <source>
        <dbReference type="Google" id="ProtNLM"/>
    </source>
</evidence>
<protein>
    <recommendedName>
        <fullName evidence="4">Amino acid permease</fullName>
    </recommendedName>
</protein>
<dbReference type="OrthoDB" id="1048788at2"/>
<keyword evidence="1" id="KW-0472">Membrane</keyword>
<reference evidence="2 3" key="1">
    <citation type="submission" date="2016-11" db="EMBL/GenBank/DDBJ databases">
        <authorList>
            <person name="Jaros S."/>
            <person name="Januszkiewicz K."/>
            <person name="Wedrychowicz H."/>
        </authorList>
    </citation>
    <scope>NUCLEOTIDE SEQUENCE [LARGE SCALE GENOMIC DNA]</scope>
    <source>
        <strain evidence="2 3">DSM 21425</strain>
    </source>
</reference>
<evidence type="ECO:0000313" key="3">
    <source>
        <dbReference type="Proteomes" id="UP000184225"/>
    </source>
</evidence>
<dbReference type="InterPro" id="IPR024294">
    <property type="entry name" value="DUF3810"/>
</dbReference>
<gene>
    <name evidence="2" type="ORF">SAMN04488096_106125</name>
</gene>
<dbReference type="AlphaFoldDB" id="A0A1M6FG45"/>
<name>A0A1M6FG45_9FLAO</name>
<evidence type="ECO:0000256" key="1">
    <source>
        <dbReference type="SAM" id="Phobius"/>
    </source>
</evidence>